<feature type="non-terminal residue" evidence="1">
    <location>
        <position position="78"/>
    </location>
</feature>
<proteinExistence type="predicted"/>
<dbReference type="EMBL" id="UINC01117665">
    <property type="protein sequence ID" value="SVC90246.1"/>
    <property type="molecule type" value="Genomic_DNA"/>
</dbReference>
<sequence>MSRDTKKNNTDIIIPRLPKRKGGFFNRASNKSVGPSRNQIQEFLFQWIDVLPETEAHMLRGIFSLSTTTAREVMVPLS</sequence>
<accession>A0A382QXT8</accession>
<name>A0A382QXT8_9ZZZZ</name>
<evidence type="ECO:0000313" key="1">
    <source>
        <dbReference type="EMBL" id="SVC90246.1"/>
    </source>
</evidence>
<dbReference type="AlphaFoldDB" id="A0A382QXT8"/>
<reference evidence="1" key="1">
    <citation type="submission" date="2018-05" db="EMBL/GenBank/DDBJ databases">
        <authorList>
            <person name="Lanie J.A."/>
            <person name="Ng W.-L."/>
            <person name="Kazmierczak K.M."/>
            <person name="Andrzejewski T.M."/>
            <person name="Davidsen T.M."/>
            <person name="Wayne K.J."/>
            <person name="Tettelin H."/>
            <person name="Glass J.I."/>
            <person name="Rusch D."/>
            <person name="Podicherti R."/>
            <person name="Tsui H.-C.T."/>
            <person name="Winkler M.E."/>
        </authorList>
    </citation>
    <scope>NUCLEOTIDE SEQUENCE</scope>
</reference>
<organism evidence="1">
    <name type="scientific">marine metagenome</name>
    <dbReference type="NCBI Taxonomy" id="408172"/>
    <lineage>
        <taxon>unclassified sequences</taxon>
        <taxon>metagenomes</taxon>
        <taxon>ecological metagenomes</taxon>
    </lineage>
</organism>
<gene>
    <name evidence="1" type="ORF">METZ01_LOCUS343100</name>
</gene>
<protein>
    <submittedName>
        <fullName evidence="1">Uncharacterized protein</fullName>
    </submittedName>
</protein>